<dbReference type="KEGG" id="pbf:CFX0092_A1746"/>
<dbReference type="RefSeq" id="WP_095043083.1">
    <property type="nucleotide sequence ID" value="NZ_LN890655.1"/>
</dbReference>
<dbReference type="InterPro" id="IPR047114">
    <property type="entry name" value="YciF"/>
</dbReference>
<evidence type="ECO:0000313" key="2">
    <source>
        <dbReference type="EMBL" id="CUS03624.2"/>
    </source>
</evidence>
<dbReference type="Pfam" id="PF05974">
    <property type="entry name" value="DUF892"/>
    <property type="match status" value="1"/>
</dbReference>
<dbReference type="Gene3D" id="1.20.1260.10">
    <property type="match status" value="1"/>
</dbReference>
<sequence>MTEKISTVDELFIHELQDLYSAEEQLVQALTKMASAADTSELRSGFARHLEQTRHHLRRVEQALNEVGEKPDGTVCKGIEGLIAEGEGLMTATTFGPVLDSALIDAARKVEHYEITAYRAAIAKAHELGFNDAAALLEMNLQEEELTDHRLQQLAQGMMPYSGPAADPRDDGSEVIVGQSVHA</sequence>
<accession>A0A160T1X1</accession>
<dbReference type="SUPFAM" id="SSF47240">
    <property type="entry name" value="Ferritin-like"/>
    <property type="match status" value="1"/>
</dbReference>
<organism evidence="2 3">
    <name type="scientific">Candidatus Promineifilum breve</name>
    <dbReference type="NCBI Taxonomy" id="1806508"/>
    <lineage>
        <taxon>Bacteria</taxon>
        <taxon>Bacillati</taxon>
        <taxon>Chloroflexota</taxon>
        <taxon>Ardenticatenia</taxon>
        <taxon>Candidatus Promineifilales</taxon>
        <taxon>Candidatus Promineifilaceae</taxon>
        <taxon>Candidatus Promineifilum</taxon>
    </lineage>
</organism>
<dbReference type="InterPro" id="IPR012347">
    <property type="entry name" value="Ferritin-like"/>
</dbReference>
<dbReference type="InterPro" id="IPR010287">
    <property type="entry name" value="DUF892_YciF-like"/>
</dbReference>
<name>A0A160T1X1_9CHLR</name>
<dbReference type="PANTHER" id="PTHR30565:SF9">
    <property type="entry name" value="PROTEIN YCIF"/>
    <property type="match status" value="1"/>
</dbReference>
<dbReference type="InterPro" id="IPR009078">
    <property type="entry name" value="Ferritin-like_SF"/>
</dbReference>
<reference evidence="2" key="1">
    <citation type="submission" date="2016-01" db="EMBL/GenBank/DDBJ databases">
        <authorList>
            <person name="Mcilroy J.S."/>
            <person name="Karst M S."/>
            <person name="Albertsen M."/>
        </authorList>
    </citation>
    <scope>NUCLEOTIDE SEQUENCE</scope>
    <source>
        <strain evidence="2">Cfx-K</strain>
    </source>
</reference>
<feature type="region of interest" description="Disordered" evidence="1">
    <location>
        <begin position="162"/>
        <end position="183"/>
    </location>
</feature>
<proteinExistence type="predicted"/>
<dbReference type="PANTHER" id="PTHR30565">
    <property type="entry name" value="PROTEIN YCIF"/>
    <property type="match status" value="1"/>
</dbReference>
<gene>
    <name evidence="2" type="primary">yciF</name>
    <name evidence="2" type="ORF">CFX0092_A1746</name>
</gene>
<evidence type="ECO:0000313" key="3">
    <source>
        <dbReference type="Proteomes" id="UP000215027"/>
    </source>
</evidence>
<protein>
    <submittedName>
        <fullName evidence="2">Uncharacterized protein</fullName>
    </submittedName>
</protein>
<keyword evidence="3" id="KW-1185">Reference proteome</keyword>
<dbReference type="OrthoDB" id="9795056at2"/>
<dbReference type="EMBL" id="LN890655">
    <property type="protein sequence ID" value="CUS03624.2"/>
    <property type="molecule type" value="Genomic_DNA"/>
</dbReference>
<dbReference type="Proteomes" id="UP000215027">
    <property type="component" value="Chromosome I"/>
</dbReference>
<dbReference type="AlphaFoldDB" id="A0A160T1X1"/>
<evidence type="ECO:0000256" key="1">
    <source>
        <dbReference type="SAM" id="MobiDB-lite"/>
    </source>
</evidence>
<dbReference type="CDD" id="cd07909">
    <property type="entry name" value="YciF"/>
    <property type="match status" value="1"/>
</dbReference>